<feature type="region of interest" description="Disordered" evidence="1">
    <location>
        <begin position="1"/>
        <end position="24"/>
    </location>
</feature>
<dbReference type="Proteomes" id="UP001065174">
    <property type="component" value="Chromosome"/>
</dbReference>
<name>A0ABY6CPI3_9BACT</name>
<protein>
    <submittedName>
        <fullName evidence="2">Uncharacterized protein</fullName>
    </submittedName>
</protein>
<dbReference type="EMBL" id="CP106679">
    <property type="protein sequence ID" value="UXP31273.1"/>
    <property type="molecule type" value="Genomic_DNA"/>
</dbReference>
<feature type="compositionally biased region" description="Acidic residues" evidence="1">
    <location>
        <begin position="15"/>
        <end position="24"/>
    </location>
</feature>
<evidence type="ECO:0000313" key="2">
    <source>
        <dbReference type="EMBL" id="UXP31273.1"/>
    </source>
</evidence>
<sequence>MVKIKFKGSVTFTDGDGDDSDPEEVPGKINPFLKWKGFVKFFCRFVLVYLLQLICFNGDLELDPNEVLAILELLITATR</sequence>
<evidence type="ECO:0000256" key="1">
    <source>
        <dbReference type="SAM" id="MobiDB-lite"/>
    </source>
</evidence>
<organism evidence="2 3">
    <name type="scientific">Reichenbachiella agarivorans</name>
    <dbReference type="NCBI Taxonomy" id="2979464"/>
    <lineage>
        <taxon>Bacteria</taxon>
        <taxon>Pseudomonadati</taxon>
        <taxon>Bacteroidota</taxon>
        <taxon>Cytophagia</taxon>
        <taxon>Cytophagales</taxon>
        <taxon>Reichenbachiellaceae</taxon>
        <taxon>Reichenbachiella</taxon>
    </lineage>
</organism>
<keyword evidence="3" id="KW-1185">Reference proteome</keyword>
<dbReference type="RefSeq" id="WP_262308712.1">
    <property type="nucleotide sequence ID" value="NZ_CP106679.1"/>
</dbReference>
<proteinExistence type="predicted"/>
<reference evidence="2" key="1">
    <citation type="submission" date="2022-09" db="EMBL/GenBank/DDBJ databases">
        <title>Comparative genomics and taxonomic characterization of three novel marine species of genus Reichenbachiella exhibiting antioxidant and polysaccharide degradation activities.</title>
        <authorList>
            <person name="Muhammad N."/>
            <person name="Lee Y.-J."/>
            <person name="Ko J."/>
            <person name="Kim S.-G."/>
        </authorList>
    </citation>
    <scope>NUCLEOTIDE SEQUENCE</scope>
    <source>
        <strain evidence="2">BKB1-1</strain>
    </source>
</reference>
<accession>A0ABY6CPI3</accession>
<evidence type="ECO:0000313" key="3">
    <source>
        <dbReference type="Proteomes" id="UP001065174"/>
    </source>
</evidence>
<gene>
    <name evidence="2" type="ORF">N6H18_13030</name>
</gene>